<dbReference type="RefSeq" id="WP_345721571.1">
    <property type="nucleotide sequence ID" value="NZ_BAABRU010000005.1"/>
</dbReference>
<gene>
    <name evidence="3" type="ORF">Hgul01_01757</name>
</gene>
<organism evidence="3 4">
    <name type="scientific">Herpetosiphon gulosus</name>
    <dbReference type="NCBI Taxonomy" id="1973496"/>
    <lineage>
        <taxon>Bacteria</taxon>
        <taxon>Bacillati</taxon>
        <taxon>Chloroflexota</taxon>
        <taxon>Chloroflexia</taxon>
        <taxon>Herpetosiphonales</taxon>
        <taxon>Herpetosiphonaceae</taxon>
        <taxon>Herpetosiphon</taxon>
    </lineage>
</organism>
<evidence type="ECO:0000256" key="1">
    <source>
        <dbReference type="SAM" id="SignalP"/>
    </source>
</evidence>
<feature type="chain" id="PRO_5045943477" description="DUF4397 domain-containing protein" evidence="1">
    <location>
        <begin position="27"/>
        <end position="224"/>
    </location>
</feature>
<dbReference type="InterPro" id="IPR025510">
    <property type="entry name" value="DUF4397"/>
</dbReference>
<keyword evidence="1" id="KW-0732">Signal</keyword>
<accession>A0ABP9WXW8</accession>
<reference evidence="3 4" key="1">
    <citation type="submission" date="2024-02" db="EMBL/GenBank/DDBJ databases">
        <title>Herpetosiphon gulosus NBRC 112829.</title>
        <authorList>
            <person name="Ichikawa N."/>
            <person name="Katano-Makiyama Y."/>
            <person name="Hidaka K."/>
        </authorList>
    </citation>
    <scope>NUCLEOTIDE SEQUENCE [LARGE SCALE GENOMIC DNA]</scope>
    <source>
        <strain evidence="3 4">NBRC 112829</strain>
    </source>
</reference>
<feature type="domain" description="DUF4397" evidence="2">
    <location>
        <begin position="31"/>
        <end position="147"/>
    </location>
</feature>
<proteinExistence type="predicted"/>
<dbReference type="EMBL" id="BAABRU010000005">
    <property type="protein sequence ID" value="GAA5527964.1"/>
    <property type="molecule type" value="Genomic_DNA"/>
</dbReference>
<evidence type="ECO:0000313" key="4">
    <source>
        <dbReference type="Proteomes" id="UP001428290"/>
    </source>
</evidence>
<comment type="caution">
    <text evidence="3">The sequence shown here is derived from an EMBL/GenBank/DDBJ whole genome shotgun (WGS) entry which is preliminary data.</text>
</comment>
<keyword evidence="4" id="KW-1185">Reference proteome</keyword>
<protein>
    <recommendedName>
        <fullName evidence="2">DUF4397 domain-containing protein</fullName>
    </recommendedName>
</protein>
<evidence type="ECO:0000259" key="2">
    <source>
        <dbReference type="Pfam" id="PF14344"/>
    </source>
</evidence>
<evidence type="ECO:0000313" key="3">
    <source>
        <dbReference type="EMBL" id="GAA5527964.1"/>
    </source>
</evidence>
<sequence length="224" mass="23220">MVRRLMLLTLALLAVVGLSTPQASKAATMNYVRVMHASPDAPAVDIFVDGKAVLTSVPFFALSGQLALPDGTYTIDIAPAGAGVAASVFETKLTLEGGYTGTVAAVGSLGLGNFDVKLYEDNYSMTGAGMSRVRVIHGSPDAPAVDIKIAGTQNVVVKGAKFGDAATLEVPAGTYSFDISPAGSSTVLFTTPALRFESGWGYSLVASGFASKNFWVQSRVDMVK</sequence>
<dbReference type="Proteomes" id="UP001428290">
    <property type="component" value="Unassembled WGS sequence"/>
</dbReference>
<feature type="signal peptide" evidence="1">
    <location>
        <begin position="1"/>
        <end position="26"/>
    </location>
</feature>
<name>A0ABP9WXW8_9CHLR</name>
<dbReference type="Pfam" id="PF14344">
    <property type="entry name" value="DUF4397"/>
    <property type="match status" value="1"/>
</dbReference>